<organism evidence="2 3">
    <name type="scientific">Coccomyxa subellipsoidea</name>
    <dbReference type="NCBI Taxonomy" id="248742"/>
    <lineage>
        <taxon>Eukaryota</taxon>
        <taxon>Viridiplantae</taxon>
        <taxon>Chlorophyta</taxon>
        <taxon>core chlorophytes</taxon>
        <taxon>Trebouxiophyceae</taxon>
        <taxon>Trebouxiophyceae incertae sedis</taxon>
        <taxon>Coccomyxaceae</taxon>
        <taxon>Coccomyxa</taxon>
    </lineage>
</organism>
<reference evidence="2 3" key="1">
    <citation type="journal article" date="2024" name="Nat. Commun.">
        <title>Phylogenomics reveals the evolutionary origins of lichenization in chlorophyte algae.</title>
        <authorList>
            <person name="Puginier C."/>
            <person name="Libourel C."/>
            <person name="Otte J."/>
            <person name="Skaloud P."/>
            <person name="Haon M."/>
            <person name="Grisel S."/>
            <person name="Petersen M."/>
            <person name="Berrin J.G."/>
            <person name="Delaux P.M."/>
            <person name="Dal Grande F."/>
            <person name="Keller J."/>
        </authorList>
    </citation>
    <scope>NUCLEOTIDE SEQUENCE [LARGE SCALE GENOMIC DNA]</scope>
    <source>
        <strain evidence="2 3">SAG 216-7</strain>
    </source>
</reference>
<comment type="caution">
    <text evidence="2">The sequence shown here is derived from an EMBL/GenBank/DDBJ whole genome shotgun (WGS) entry which is preliminary data.</text>
</comment>
<feature type="signal peptide" evidence="1">
    <location>
        <begin position="1"/>
        <end position="32"/>
    </location>
</feature>
<dbReference type="PANTHER" id="PTHR46873">
    <property type="entry name" value="EXPRESSED PROTEIN"/>
    <property type="match status" value="1"/>
</dbReference>
<keyword evidence="3" id="KW-1185">Reference proteome</keyword>
<dbReference type="PANTHER" id="PTHR46873:SF1">
    <property type="entry name" value="EXPRESSED PROTEIN"/>
    <property type="match status" value="1"/>
</dbReference>
<keyword evidence="1" id="KW-0732">Signal</keyword>
<evidence type="ECO:0000313" key="3">
    <source>
        <dbReference type="Proteomes" id="UP001491310"/>
    </source>
</evidence>
<name>A0ABR2Z3A1_9CHLO</name>
<evidence type="ECO:0000313" key="2">
    <source>
        <dbReference type="EMBL" id="KAK9918387.1"/>
    </source>
</evidence>
<gene>
    <name evidence="2" type="ORF">WJX75_003695</name>
</gene>
<accession>A0ABR2Z3A1</accession>
<dbReference type="EMBL" id="JALJOT010000001">
    <property type="protein sequence ID" value="KAK9918387.1"/>
    <property type="molecule type" value="Genomic_DNA"/>
</dbReference>
<evidence type="ECO:0000256" key="1">
    <source>
        <dbReference type="SAM" id="SignalP"/>
    </source>
</evidence>
<evidence type="ECO:0008006" key="4">
    <source>
        <dbReference type="Google" id="ProtNLM"/>
    </source>
</evidence>
<dbReference type="Proteomes" id="UP001491310">
    <property type="component" value="Unassembled WGS sequence"/>
</dbReference>
<feature type="chain" id="PRO_5045283219" description="Apple domain-containing protein" evidence="1">
    <location>
        <begin position="33"/>
        <end position="272"/>
    </location>
</feature>
<sequence length="272" mass="29064">MLISELVSANKKPLMLLAATLVFILSSTQTEASRNPGGDVSFLTNNVEYKSHSRHLLQTDTCVTMPATNLVGDVLTNGAANLQPSSGACCSSCWSQARQAAASGSGFCNTWVWCGVPGGCDNGYGTIYPYQQCTLKVQTSLQGAQPSVTTTKEYSTTFTSGWIPSYSSVVNQQPSVAGYSRYPGIDFQGFYDYQCPESINNVYTITYYCQVSGSLTSVAAACTADASCNGFVYVPSQSMAWLKGLTTLADFQNLYSATPNPNSVTYVKMSSS</sequence>
<protein>
    <recommendedName>
        <fullName evidence="4">Apple domain-containing protein</fullName>
    </recommendedName>
</protein>
<proteinExistence type="predicted"/>